<keyword evidence="5" id="KW-0411">Iron-sulfur</keyword>
<dbReference type="InterPro" id="IPR013785">
    <property type="entry name" value="Aldolase_TIM"/>
</dbReference>
<dbReference type="PROSITE" id="PS51918">
    <property type="entry name" value="RADICAL_SAM"/>
    <property type="match status" value="1"/>
</dbReference>
<evidence type="ECO:0000256" key="5">
    <source>
        <dbReference type="ARBA" id="ARBA00023014"/>
    </source>
</evidence>
<dbReference type="Proteomes" id="UP001053296">
    <property type="component" value="Chromosome"/>
</dbReference>
<accession>A0ABM7P7I8</accession>
<evidence type="ECO:0000256" key="2">
    <source>
        <dbReference type="ARBA" id="ARBA00022691"/>
    </source>
</evidence>
<dbReference type="InterPro" id="IPR058240">
    <property type="entry name" value="rSAM_sf"/>
</dbReference>
<evidence type="ECO:0000256" key="1">
    <source>
        <dbReference type="ARBA" id="ARBA00001966"/>
    </source>
</evidence>
<keyword evidence="2" id="KW-0949">S-adenosyl-L-methionine</keyword>
<protein>
    <submittedName>
        <fullName evidence="7">Radical SAM protein</fullName>
    </submittedName>
</protein>
<dbReference type="SMART" id="SM00729">
    <property type="entry name" value="Elp3"/>
    <property type="match status" value="1"/>
</dbReference>
<proteinExistence type="predicted"/>
<evidence type="ECO:0000256" key="3">
    <source>
        <dbReference type="ARBA" id="ARBA00022723"/>
    </source>
</evidence>
<dbReference type="CDD" id="cd01335">
    <property type="entry name" value="Radical_SAM"/>
    <property type="match status" value="1"/>
</dbReference>
<dbReference type="InterPro" id="IPR051198">
    <property type="entry name" value="BchE-like"/>
</dbReference>
<dbReference type="SUPFAM" id="SSF102114">
    <property type="entry name" value="Radical SAM enzymes"/>
    <property type="match status" value="1"/>
</dbReference>
<dbReference type="EMBL" id="AP024485">
    <property type="protein sequence ID" value="BCS88902.1"/>
    <property type="molecule type" value="Genomic_DNA"/>
</dbReference>
<evidence type="ECO:0000256" key="4">
    <source>
        <dbReference type="ARBA" id="ARBA00023004"/>
    </source>
</evidence>
<reference evidence="7" key="1">
    <citation type="journal article" date="2022" name="Arch. Microbiol.">
        <title>Pseudodesulfovibrio sediminis sp. nov., a mesophilic and neutrophilic sulfate-reducing bacterium isolated from sediment of a brackish lake.</title>
        <authorList>
            <person name="Takahashi A."/>
            <person name="Kojima H."/>
            <person name="Watanabe M."/>
            <person name="Fukui M."/>
        </authorList>
    </citation>
    <scope>NUCLEOTIDE SEQUENCE</scope>
    <source>
        <strain evidence="7">SF6</strain>
    </source>
</reference>
<sequence>MDHQGMIIRPPSEAGSILLQVTLGCSHGKCGFCGAYLEKRFDIKARETWLADIEFAARNCRRQRRVFLCDGDAMILPQSQLVDILTVIRERLPWVTRVGTYANAKSLDRKSDAELRHLRELGLGIVYMGLESGDDEILKAMNKNGDSAFIVAQGRRVKAAGLKLNVTVINGLGGVERSLVHARETARALSAMDPDQIGALSLMLVPGTPLHDRFERGEFVLPDAFTILTEIRELVAGLTLSRGLFLANHASNYLPLKVRLPSGREKALALIDQALVGETALRSEAARRL</sequence>
<keyword evidence="4" id="KW-0408">Iron</keyword>
<organism evidence="7 8">
    <name type="scientific">Pseudodesulfovibrio sediminis</name>
    <dbReference type="NCBI Taxonomy" id="2810563"/>
    <lineage>
        <taxon>Bacteria</taxon>
        <taxon>Pseudomonadati</taxon>
        <taxon>Thermodesulfobacteriota</taxon>
        <taxon>Desulfovibrionia</taxon>
        <taxon>Desulfovibrionales</taxon>
        <taxon>Desulfovibrionaceae</taxon>
    </lineage>
</organism>
<feature type="domain" description="Radical SAM core" evidence="6">
    <location>
        <begin position="9"/>
        <end position="238"/>
    </location>
</feature>
<dbReference type="Gene3D" id="3.20.20.70">
    <property type="entry name" value="Aldolase class I"/>
    <property type="match status" value="1"/>
</dbReference>
<comment type="cofactor">
    <cofactor evidence="1">
        <name>[4Fe-4S] cluster</name>
        <dbReference type="ChEBI" id="CHEBI:49883"/>
    </cofactor>
</comment>
<gene>
    <name evidence="7" type="ORF">PSDVSF_21440</name>
</gene>
<keyword evidence="3" id="KW-0479">Metal-binding</keyword>
<evidence type="ECO:0000259" key="6">
    <source>
        <dbReference type="PROSITE" id="PS51918"/>
    </source>
</evidence>
<dbReference type="InterPro" id="IPR006638">
    <property type="entry name" value="Elp3/MiaA/NifB-like_rSAM"/>
</dbReference>
<evidence type="ECO:0000313" key="8">
    <source>
        <dbReference type="Proteomes" id="UP001053296"/>
    </source>
</evidence>
<name>A0ABM7P7I8_9BACT</name>
<evidence type="ECO:0000313" key="7">
    <source>
        <dbReference type="EMBL" id="BCS88902.1"/>
    </source>
</evidence>
<dbReference type="SFLD" id="SFLDG01082">
    <property type="entry name" value="B12-binding_domain_containing"/>
    <property type="match status" value="1"/>
</dbReference>
<dbReference type="Pfam" id="PF04055">
    <property type="entry name" value="Radical_SAM"/>
    <property type="match status" value="1"/>
</dbReference>
<keyword evidence="8" id="KW-1185">Reference proteome</keyword>
<dbReference type="SFLD" id="SFLDS00029">
    <property type="entry name" value="Radical_SAM"/>
    <property type="match status" value="1"/>
</dbReference>
<dbReference type="InterPro" id="IPR007197">
    <property type="entry name" value="rSAM"/>
</dbReference>
<dbReference type="SFLD" id="SFLDG01095">
    <property type="entry name" value="Uncharacterised_Radical_SAM_Su"/>
    <property type="match status" value="1"/>
</dbReference>
<dbReference type="PANTHER" id="PTHR43409">
    <property type="entry name" value="ANAEROBIC MAGNESIUM-PROTOPORPHYRIN IX MONOMETHYL ESTER CYCLASE-RELATED"/>
    <property type="match status" value="1"/>
</dbReference>
<dbReference type="PANTHER" id="PTHR43409:SF4">
    <property type="entry name" value="RADICAL SAM SUPERFAMILY PROTEIN"/>
    <property type="match status" value="1"/>
</dbReference>